<evidence type="ECO:0000256" key="1">
    <source>
        <dbReference type="ARBA" id="ARBA00008078"/>
    </source>
</evidence>
<evidence type="ECO:0000259" key="4">
    <source>
        <dbReference type="Pfam" id="PF01974"/>
    </source>
</evidence>
<dbReference type="GO" id="GO:0006388">
    <property type="term" value="P:tRNA splicing, via endonucleolytic cleavage and ligation"/>
    <property type="evidence" value="ECO:0007669"/>
    <property type="project" value="InterPro"/>
</dbReference>
<comment type="catalytic activity">
    <reaction evidence="3">
        <text>pretRNA = a 3'-half-tRNA molecule with a 5'-OH end + a 5'-half-tRNA molecule with a 2',3'-cyclic phosphate end + an intron with a 2',3'-cyclic phosphate and a 5'-hydroxyl terminus.</text>
        <dbReference type="EC" id="4.6.1.16"/>
    </reaction>
</comment>
<dbReference type="Pfam" id="PF01974">
    <property type="entry name" value="tRNA_int_endo"/>
    <property type="match status" value="1"/>
</dbReference>
<evidence type="ECO:0000256" key="3">
    <source>
        <dbReference type="ARBA" id="ARBA00034031"/>
    </source>
</evidence>
<dbReference type="GO" id="GO:0005737">
    <property type="term" value="C:cytoplasm"/>
    <property type="evidence" value="ECO:0007669"/>
    <property type="project" value="TreeGrafter"/>
</dbReference>
<dbReference type="GeneID" id="94298600"/>
<evidence type="ECO:0000256" key="2">
    <source>
        <dbReference type="ARBA" id="ARBA00012573"/>
    </source>
</evidence>
<reference evidence="5 6" key="1">
    <citation type="journal article" date="2014" name="PLoS Genet.">
        <title>The Genome of Spironucleus salmonicida Highlights a Fish Pathogen Adapted to Fluctuating Environments.</title>
        <authorList>
            <person name="Xu F."/>
            <person name="Jerlstrom-Hultqvist J."/>
            <person name="Einarsson E."/>
            <person name="Astvaldsson A."/>
            <person name="Svard S.G."/>
            <person name="Andersson J.O."/>
        </authorList>
    </citation>
    <scope>NUCLEOTIDE SEQUENCE</scope>
    <source>
        <strain evidence="6">ATCC 50377</strain>
    </source>
</reference>
<dbReference type="InterPro" id="IPR006677">
    <property type="entry name" value="tRNA_intron_Endonuc_cat-like"/>
</dbReference>
<dbReference type="AlphaFoldDB" id="V6LIX8"/>
<reference evidence="6" key="2">
    <citation type="submission" date="2020-12" db="EMBL/GenBank/DDBJ databases">
        <title>New Spironucleus salmonicida genome in near-complete chromosomes.</title>
        <authorList>
            <person name="Xu F."/>
            <person name="Kurt Z."/>
            <person name="Jimenez-Gonzalez A."/>
            <person name="Astvaldsson A."/>
            <person name="Andersson J.O."/>
            <person name="Svard S.G."/>
        </authorList>
    </citation>
    <scope>NUCLEOTIDE SEQUENCE</scope>
    <source>
        <strain evidence="6">ATCC 50377</strain>
    </source>
</reference>
<dbReference type="Proteomes" id="UP000018208">
    <property type="component" value="Unassembled WGS sequence"/>
</dbReference>
<dbReference type="EMBL" id="KI546115">
    <property type="protein sequence ID" value="EST44565.1"/>
    <property type="molecule type" value="Genomic_DNA"/>
</dbReference>
<dbReference type="SUPFAM" id="SSF53032">
    <property type="entry name" value="tRNA-intron endonuclease catalytic domain-like"/>
    <property type="match status" value="1"/>
</dbReference>
<dbReference type="KEGG" id="ssao:94298600"/>
<dbReference type="InterPro" id="IPR036167">
    <property type="entry name" value="tRNA_intron_Endo_cat-like_sf"/>
</dbReference>
<dbReference type="EMBL" id="AUWU02000005">
    <property type="protein sequence ID" value="KAH0572466.1"/>
    <property type="molecule type" value="Genomic_DNA"/>
</dbReference>
<keyword evidence="5" id="KW-0255">Endonuclease</keyword>
<dbReference type="GO" id="GO:0005634">
    <property type="term" value="C:nucleus"/>
    <property type="evidence" value="ECO:0007669"/>
    <property type="project" value="UniProtKB-ARBA"/>
</dbReference>
<organism evidence="5">
    <name type="scientific">Spironucleus salmonicida</name>
    <dbReference type="NCBI Taxonomy" id="348837"/>
    <lineage>
        <taxon>Eukaryota</taxon>
        <taxon>Metamonada</taxon>
        <taxon>Diplomonadida</taxon>
        <taxon>Hexamitidae</taxon>
        <taxon>Hexamitinae</taxon>
        <taxon>Spironucleus</taxon>
    </lineage>
</organism>
<evidence type="ECO:0000313" key="7">
    <source>
        <dbReference type="Proteomes" id="UP000018208"/>
    </source>
</evidence>
<dbReference type="RefSeq" id="XP_067763239.1">
    <property type="nucleotide sequence ID" value="XM_067908418.1"/>
</dbReference>
<gene>
    <name evidence="6" type="ORF">SS50377_24577</name>
    <name evidence="5" type="ORF">SS50377_ja040</name>
</gene>
<keyword evidence="7" id="KW-1185">Reference proteome</keyword>
<accession>V6LIX8</accession>
<comment type="similarity">
    <text evidence="1">Belongs to the tRNA-intron endonuclease family.</text>
</comment>
<dbReference type="PANTHER" id="PTHR21227">
    <property type="entry name" value="TRNA-SPLICING ENDONUCLEASE SUBUNIT SEN2"/>
    <property type="match status" value="1"/>
</dbReference>
<dbReference type="PANTHER" id="PTHR21227:SF0">
    <property type="entry name" value="TRNA-SPLICING ENDONUCLEASE SUBUNIT SEN2"/>
    <property type="match status" value="1"/>
</dbReference>
<protein>
    <recommendedName>
        <fullName evidence="2">tRNA-intron lyase</fullName>
        <ecNumber evidence="2">4.6.1.16</ecNumber>
    </recommendedName>
</protein>
<evidence type="ECO:0000313" key="5">
    <source>
        <dbReference type="EMBL" id="EST44565.1"/>
    </source>
</evidence>
<dbReference type="GO" id="GO:0000213">
    <property type="term" value="F:tRNA-intron lyase activity"/>
    <property type="evidence" value="ECO:0007669"/>
    <property type="project" value="UniProtKB-EC"/>
</dbReference>
<dbReference type="InterPro" id="IPR006676">
    <property type="entry name" value="tRNA_splic"/>
</dbReference>
<sequence length="173" mass="19914">MKNNSVVDYSLQGITVTLKNQYKVIIERSPTRLLLPPLLDLYYLGIGVSTKGQGPPSESDSLEIEIDEYIYLQSLNIIDNIENFTSSTFVFYKYLRQKNYIPKTGIQYGCSFLLYEQCQDLIHACYLVSLGSQNLIKLLTISRRHNKQVLILYYQDGKIASKVVQNFKQMPII</sequence>
<dbReference type="InterPro" id="IPR011856">
    <property type="entry name" value="tRNA_endonuc-like_dom_sf"/>
</dbReference>
<keyword evidence="5" id="KW-0378">Hydrolase</keyword>
<keyword evidence="5" id="KW-0540">Nuclease</keyword>
<evidence type="ECO:0000313" key="6">
    <source>
        <dbReference type="EMBL" id="KAH0572466.1"/>
    </source>
</evidence>
<dbReference type="OrthoDB" id="10249562at2759"/>
<dbReference type="CDD" id="cd22363">
    <property type="entry name" value="tRNA-intron_lyase_C"/>
    <property type="match status" value="1"/>
</dbReference>
<dbReference type="VEuPathDB" id="GiardiaDB:SS50377_24577"/>
<dbReference type="GO" id="GO:0003676">
    <property type="term" value="F:nucleic acid binding"/>
    <property type="evidence" value="ECO:0007669"/>
    <property type="project" value="InterPro"/>
</dbReference>
<proteinExistence type="inferred from homology"/>
<feature type="domain" description="tRNA intron endonuclease catalytic" evidence="4">
    <location>
        <begin position="89"/>
        <end position="156"/>
    </location>
</feature>
<dbReference type="EC" id="4.6.1.16" evidence="2"/>
<name>V6LIX8_9EUKA</name>
<dbReference type="Gene3D" id="3.40.1350.10">
    <property type="match status" value="1"/>
</dbReference>